<evidence type="ECO:0000256" key="1">
    <source>
        <dbReference type="SAM" id="Phobius"/>
    </source>
</evidence>
<keyword evidence="1" id="KW-1133">Transmembrane helix</keyword>
<organism evidence="2 3">
    <name type="scientific">Naumovozyma dairenensis (strain ATCC 10597 / BCRC 20456 / CBS 421 / NBRC 0211 / NRRL Y-12639)</name>
    <name type="common">Saccharomyces dairenensis</name>
    <dbReference type="NCBI Taxonomy" id="1071378"/>
    <lineage>
        <taxon>Eukaryota</taxon>
        <taxon>Fungi</taxon>
        <taxon>Dikarya</taxon>
        <taxon>Ascomycota</taxon>
        <taxon>Saccharomycotina</taxon>
        <taxon>Saccharomycetes</taxon>
        <taxon>Saccharomycetales</taxon>
        <taxon>Saccharomycetaceae</taxon>
        <taxon>Naumovozyma</taxon>
    </lineage>
</organism>
<keyword evidence="1" id="KW-0812">Transmembrane</keyword>
<sequence length="224" mass="26386">MAHEKQPLLPTYEREEQRNNYRDVGKSVKRKLLGVIARYLFIVIVTLLFAFLVVQLSTRDYLEHSTFEVTSLYPTGLTKDNDIRFSCSMRIKFNNNFEYDGERKFDNFINEKFVKELKIRLNKGKIYNAPATHHHENNIHGEHGEGLLGAIYVDDQPPLVLSGSNYQTVKFHGIIKPENDNLWDTIKHFRKTNIWIFADITLIRSLKFWESFPLVRHGRVYIKI</sequence>
<accession>G0WFG0</accession>
<evidence type="ECO:0000313" key="2">
    <source>
        <dbReference type="EMBL" id="CCD26521.1"/>
    </source>
</evidence>
<reference evidence="2 3" key="1">
    <citation type="journal article" date="2011" name="Proc. Natl. Acad. Sci. U.S.A.">
        <title>Evolutionary erosion of yeast sex chromosomes by mating-type switching accidents.</title>
        <authorList>
            <person name="Gordon J.L."/>
            <person name="Armisen D."/>
            <person name="Proux-Wera E."/>
            <person name="Oheigeartaigh S.S."/>
            <person name="Byrne K.P."/>
            <person name="Wolfe K.H."/>
        </authorList>
    </citation>
    <scope>NUCLEOTIDE SEQUENCE [LARGE SCALE GENOMIC DNA]</scope>
    <source>
        <strain evidence="3">ATCC 10597 / BCRC 20456 / CBS 421 / NBRC 0211 / NRRL Y-12639</strain>
    </source>
</reference>
<dbReference type="EMBL" id="HE580274">
    <property type="protein sequence ID" value="CCD26521.1"/>
    <property type="molecule type" value="Genomic_DNA"/>
</dbReference>
<evidence type="ECO:0000313" key="3">
    <source>
        <dbReference type="Proteomes" id="UP000000689"/>
    </source>
</evidence>
<gene>
    <name evidence="2" type="primary">NDAI0H03480</name>
    <name evidence="2" type="ordered locus">NDAI_0H03480</name>
</gene>
<dbReference type="OMA" id="PATHHHE"/>
<dbReference type="AlphaFoldDB" id="G0WFG0"/>
<keyword evidence="3" id="KW-1185">Reference proteome</keyword>
<name>G0WFG0_NAUDC</name>
<dbReference type="KEGG" id="ndi:NDAI_0H03480"/>
<dbReference type="Proteomes" id="UP000000689">
    <property type="component" value="Chromosome 8"/>
</dbReference>
<feature type="transmembrane region" description="Helical" evidence="1">
    <location>
        <begin position="32"/>
        <end position="54"/>
    </location>
</feature>
<dbReference type="RefSeq" id="XP_003671764.1">
    <property type="nucleotide sequence ID" value="XM_003671716.1"/>
</dbReference>
<dbReference type="HOGENOM" id="CLU_1235316_0_0_1"/>
<keyword evidence="1" id="KW-0472">Membrane</keyword>
<dbReference type="GeneID" id="11496126"/>
<protein>
    <submittedName>
        <fullName evidence="2">Uncharacterized protein</fullName>
    </submittedName>
</protein>
<proteinExistence type="predicted"/>